<name>A0A2J7Z8G2_STRMQ</name>
<proteinExistence type="predicted"/>
<dbReference type="RefSeq" id="WP_102934268.1">
    <property type="nucleotide sequence ID" value="NZ_LJIW01000001.1"/>
</dbReference>
<dbReference type="InterPro" id="IPR014015">
    <property type="entry name" value="Helicase_SF3_DNA-vir"/>
</dbReference>
<dbReference type="SMART" id="SM00885">
    <property type="entry name" value="D5_N"/>
    <property type="match status" value="1"/>
</dbReference>
<dbReference type="InterPro" id="IPR027417">
    <property type="entry name" value="P-loop_NTPase"/>
</dbReference>
<dbReference type="PROSITE" id="PS51206">
    <property type="entry name" value="SF3_HELICASE_1"/>
    <property type="match status" value="1"/>
</dbReference>
<protein>
    <recommendedName>
        <fullName evidence="4">SF3 helicase domain-containing protein</fullName>
    </recommendedName>
</protein>
<keyword evidence="3" id="KW-0067">ATP-binding</keyword>
<evidence type="ECO:0000313" key="5">
    <source>
        <dbReference type="EMBL" id="PNG96563.1"/>
    </source>
</evidence>
<accession>A0A2J7Z8G2</accession>
<keyword evidence="2" id="KW-0378">Hydrolase</keyword>
<dbReference type="InterPro" id="IPR014818">
    <property type="entry name" value="Phage/plasmid_primase_P4_C"/>
</dbReference>
<comment type="caution">
    <text evidence="5">The sequence shown here is derived from an EMBL/GenBank/DDBJ whole genome shotgun (WGS) entry which is preliminary data.</text>
</comment>
<keyword evidence="6" id="KW-1185">Reference proteome</keyword>
<reference evidence="5 6" key="1">
    <citation type="submission" date="2015-09" db="EMBL/GenBank/DDBJ databases">
        <title>Genome sequence, genome mining and natural product profiling of a biocontrol bacterium Streptomyces malaysiensis F913.</title>
        <authorList>
            <person name="Xu Y."/>
            <person name="Wei J."/>
            <person name="Xie J."/>
            <person name="Li T."/>
            <person name="Zhou Z."/>
        </authorList>
    </citation>
    <scope>NUCLEOTIDE SEQUENCE [LARGE SCALE GENOMIC DNA]</scope>
    <source>
        <strain evidence="5 6">F913</strain>
    </source>
</reference>
<dbReference type="PANTHER" id="PTHR35372:SF2">
    <property type="entry name" value="SF3 HELICASE DOMAIN-CONTAINING PROTEIN"/>
    <property type="match status" value="1"/>
</dbReference>
<evidence type="ECO:0000313" key="6">
    <source>
        <dbReference type="Proteomes" id="UP000236520"/>
    </source>
</evidence>
<dbReference type="PANTHER" id="PTHR35372">
    <property type="entry name" value="ATP BINDING PROTEIN-RELATED"/>
    <property type="match status" value="1"/>
</dbReference>
<dbReference type="InterPro" id="IPR006500">
    <property type="entry name" value="Helicase_put_C_phage/plasmid"/>
</dbReference>
<keyword evidence="1" id="KW-0547">Nucleotide-binding</keyword>
<evidence type="ECO:0000256" key="3">
    <source>
        <dbReference type="ARBA" id="ARBA00022840"/>
    </source>
</evidence>
<gene>
    <name evidence="5" type="ORF">SMF913_12588</name>
</gene>
<dbReference type="Proteomes" id="UP000236520">
    <property type="component" value="Unassembled WGS sequence"/>
</dbReference>
<evidence type="ECO:0000256" key="2">
    <source>
        <dbReference type="ARBA" id="ARBA00022801"/>
    </source>
</evidence>
<evidence type="ECO:0000256" key="1">
    <source>
        <dbReference type="ARBA" id="ARBA00022741"/>
    </source>
</evidence>
<organism evidence="5 6">
    <name type="scientific">Streptomyces malaysiensis</name>
    <dbReference type="NCBI Taxonomy" id="92644"/>
    <lineage>
        <taxon>Bacteria</taxon>
        <taxon>Bacillati</taxon>
        <taxon>Actinomycetota</taxon>
        <taxon>Actinomycetes</taxon>
        <taxon>Kitasatosporales</taxon>
        <taxon>Streptomycetaceae</taxon>
        <taxon>Streptomyces</taxon>
        <taxon>Streptomyces violaceusniger group</taxon>
    </lineage>
</organism>
<dbReference type="Pfam" id="PF08706">
    <property type="entry name" value="D5_N"/>
    <property type="match status" value="1"/>
</dbReference>
<dbReference type="Gene3D" id="3.40.50.300">
    <property type="entry name" value="P-loop containing nucleotide triphosphate hydrolases"/>
    <property type="match status" value="1"/>
</dbReference>
<dbReference type="EMBL" id="LJIW01000001">
    <property type="protein sequence ID" value="PNG96563.1"/>
    <property type="molecule type" value="Genomic_DNA"/>
</dbReference>
<sequence>MSEQEWPAFRPEFEGHIGSYDEVMEDTDKANGERMEALYGEVLRKIKGGDWRYWDCTHWGADDGTIAKQAAQDLSAYMEDVELAICDDCIIPEFPADWSVINVVTGQLYKSLLGKWGALTKVPAEVITWAGESQEHGDFIAERLEAEQKDQIRRELEAWIKKTKSDAGMNSAISQLGARVKASADDFDTVRGTFVVQNGQINTHTCKLEPHRLEDLNTRITAVAYNPKAKCPRWLNYLETNQPNRETRRYLQKMAGYAMSGDGVEKLIAFLYSKIGDTGKSLFIKVMERVFGVAYSLQLAKGALAPRRDEDGRDPDREDIRGKRFVVGSEFKPGQPMDETFVKQLTGGDGVNTRGNYSREGNKRWQPECLVMIATNHLSRINAEDEAIWNRIQVIPWKVAFPPGHPDRDNNLADKIISEEIEGVLAWVVEGLRMYREEGLNPPSEVVEASLVYRSDADVIQKWVTHAAGERDIVISEEQREMTWKLYRVFEHWCKAEKIKDIPRQSLFKDRLIELGYKWEKVKSGKILKGYDAHHGIAVPDDTVIRLRISK</sequence>
<dbReference type="GO" id="GO:0016787">
    <property type="term" value="F:hydrolase activity"/>
    <property type="evidence" value="ECO:0007669"/>
    <property type="project" value="UniProtKB-KW"/>
</dbReference>
<dbReference type="InterPro" id="IPR051620">
    <property type="entry name" value="ORF904-like_C"/>
</dbReference>
<dbReference type="NCBIfam" id="TIGR01613">
    <property type="entry name" value="primase_Cterm"/>
    <property type="match status" value="1"/>
</dbReference>
<evidence type="ECO:0000259" key="4">
    <source>
        <dbReference type="PROSITE" id="PS51206"/>
    </source>
</evidence>
<dbReference type="AlphaFoldDB" id="A0A2J7Z8G2"/>
<dbReference type="SUPFAM" id="SSF52540">
    <property type="entry name" value="P-loop containing nucleoside triphosphate hydrolases"/>
    <property type="match status" value="1"/>
</dbReference>
<feature type="domain" description="SF3 helicase" evidence="4">
    <location>
        <begin position="246"/>
        <end position="410"/>
    </location>
</feature>
<dbReference type="GO" id="GO:0005524">
    <property type="term" value="F:ATP binding"/>
    <property type="evidence" value="ECO:0007669"/>
    <property type="project" value="UniProtKB-KW"/>
</dbReference>